<organism evidence="1 2">
    <name type="scientific">Piscinibacter gummiphilus</name>
    <dbReference type="NCBI Taxonomy" id="946333"/>
    <lineage>
        <taxon>Bacteria</taxon>
        <taxon>Pseudomonadati</taxon>
        <taxon>Pseudomonadota</taxon>
        <taxon>Betaproteobacteria</taxon>
        <taxon>Burkholderiales</taxon>
        <taxon>Sphaerotilaceae</taxon>
        <taxon>Piscinibacter</taxon>
    </lineage>
</organism>
<protein>
    <submittedName>
        <fullName evidence="1">Uncharacterized protein</fullName>
    </submittedName>
</protein>
<accession>A0A1W6L7F5</accession>
<proteinExistence type="predicted"/>
<evidence type="ECO:0000313" key="2">
    <source>
        <dbReference type="Proteomes" id="UP000193427"/>
    </source>
</evidence>
<dbReference type="AlphaFoldDB" id="A0A1W6L7F5"/>
<evidence type="ECO:0000313" key="1">
    <source>
        <dbReference type="EMBL" id="ARN20225.1"/>
    </source>
</evidence>
<dbReference type="Proteomes" id="UP000193427">
    <property type="component" value="Chromosome"/>
</dbReference>
<gene>
    <name evidence="1" type="ORF">A4W93_10100</name>
</gene>
<dbReference type="EMBL" id="CP015118">
    <property type="protein sequence ID" value="ARN20225.1"/>
    <property type="molecule type" value="Genomic_DNA"/>
</dbReference>
<name>A0A1W6L7F5_9BURK</name>
<dbReference type="KEGG" id="rgu:A4W93_10100"/>
<keyword evidence="2" id="KW-1185">Reference proteome</keyword>
<sequence length="78" mass="8850">MVPDVQLREQYMSDRTNWHESTIPMDGQQMLVRTRHLPDGWDWQVRLGDECVSNSSGLADTQERAISAAIHEAAARAI</sequence>
<reference evidence="1 2" key="1">
    <citation type="submission" date="2016-04" db="EMBL/GenBank/DDBJ databases">
        <title>Complete genome sequence of natural rubber-degrading, novel Gram-negative bacterium, Rhizobacter gummiphilus strain NS21.</title>
        <authorList>
            <person name="Tabata M."/>
            <person name="Kasai D."/>
            <person name="Fukuda M."/>
        </authorList>
    </citation>
    <scope>NUCLEOTIDE SEQUENCE [LARGE SCALE GENOMIC DNA]</scope>
    <source>
        <strain evidence="1 2">NS21</strain>
    </source>
</reference>